<dbReference type="SUPFAM" id="SSF55248">
    <property type="entry name" value="PCD-like"/>
    <property type="match status" value="1"/>
</dbReference>
<proteinExistence type="predicted"/>
<dbReference type="Proteomes" id="UP000295135">
    <property type="component" value="Unassembled WGS sequence"/>
</dbReference>
<dbReference type="RefSeq" id="WP_126463427.1">
    <property type="nucleotide sequence ID" value="NZ_AP018721.1"/>
</dbReference>
<dbReference type="GO" id="GO:0006729">
    <property type="term" value="P:tetrahydrobiopterin biosynthetic process"/>
    <property type="evidence" value="ECO:0007669"/>
    <property type="project" value="InterPro"/>
</dbReference>
<reference evidence="1 2" key="1">
    <citation type="submission" date="2019-03" db="EMBL/GenBank/DDBJ databases">
        <title>Genomic Encyclopedia of Type Strains, Phase IV (KMG-IV): sequencing the most valuable type-strain genomes for metagenomic binning, comparative biology and taxonomic classification.</title>
        <authorList>
            <person name="Goeker M."/>
        </authorList>
    </citation>
    <scope>NUCLEOTIDE SEQUENCE [LARGE SCALE GENOMIC DNA]</scope>
    <source>
        <strain evidence="1 2">DSM 103923</strain>
    </source>
</reference>
<protein>
    <submittedName>
        <fullName evidence="1">Pterin-4a-carbinolamine dehydratase</fullName>
    </submittedName>
</protein>
<gene>
    <name evidence="1" type="ORF">EDC61_10548</name>
</gene>
<keyword evidence="2" id="KW-1185">Reference proteome</keyword>
<evidence type="ECO:0000313" key="1">
    <source>
        <dbReference type="EMBL" id="TCS72394.1"/>
    </source>
</evidence>
<evidence type="ECO:0000313" key="2">
    <source>
        <dbReference type="Proteomes" id="UP000295135"/>
    </source>
</evidence>
<dbReference type="OrthoDB" id="5297462at2"/>
<sequence>MAEPPSTWQVQQRPPLMTRRYEFASYAETRKFLDDLAVLSERTGYFPDLNFGKTHVNVSVAPREETLGETEYGFTAQVDALADKARG</sequence>
<dbReference type="AlphaFoldDB" id="A0A4R3JW18"/>
<dbReference type="Gene3D" id="3.30.1360.20">
    <property type="entry name" value="Transcriptional coactivator/pterin dehydratase"/>
    <property type="match status" value="1"/>
</dbReference>
<name>A0A4R3JW18_9PROT</name>
<accession>A0A4R3JW18</accession>
<organism evidence="1 2">
    <name type="scientific">Sulfuritortus calidifontis</name>
    <dbReference type="NCBI Taxonomy" id="1914471"/>
    <lineage>
        <taxon>Bacteria</taxon>
        <taxon>Pseudomonadati</taxon>
        <taxon>Pseudomonadota</taxon>
        <taxon>Betaproteobacteria</taxon>
        <taxon>Nitrosomonadales</taxon>
        <taxon>Thiobacillaceae</taxon>
        <taxon>Sulfuritortus</taxon>
    </lineage>
</organism>
<dbReference type="InterPro" id="IPR036428">
    <property type="entry name" value="PCD_sf"/>
</dbReference>
<comment type="caution">
    <text evidence="1">The sequence shown here is derived from an EMBL/GenBank/DDBJ whole genome shotgun (WGS) entry which is preliminary data.</text>
</comment>
<dbReference type="EMBL" id="SLZY01000005">
    <property type="protein sequence ID" value="TCS72394.1"/>
    <property type="molecule type" value="Genomic_DNA"/>
</dbReference>
<dbReference type="GO" id="GO:0008124">
    <property type="term" value="F:4-alpha-hydroxytetrahydrobiopterin dehydratase activity"/>
    <property type="evidence" value="ECO:0007669"/>
    <property type="project" value="InterPro"/>
</dbReference>